<organism evidence="2 3">
    <name type="scientific">Cyanobium usitatum str. Tous</name>
    <dbReference type="NCBI Taxonomy" id="2116684"/>
    <lineage>
        <taxon>Bacteria</taxon>
        <taxon>Bacillati</taxon>
        <taxon>Cyanobacteriota</taxon>
        <taxon>Cyanophyceae</taxon>
        <taxon>Synechococcales</taxon>
        <taxon>Prochlorococcaceae</taxon>
        <taxon>Cyanobium</taxon>
    </lineage>
</organism>
<dbReference type="Proteomes" id="UP000243002">
    <property type="component" value="Unassembled WGS sequence"/>
</dbReference>
<keyword evidence="1" id="KW-1133">Transmembrane helix</keyword>
<sequence>MALRRHRLPRFWLGLTLGLVACGIGATYWWEQQLPQRLEQAARSGDLEACLRYSEQLEALRWLGGQAPAEQGSCRRRKAAQIWQQERWGEALQLQLQLVNSLAGSEADRKRLVVWQQNLQQRAMTRFQEGDLPAALKILAVMGDDHRADGDSLGDKLSENWTRNRLQLERAKGLTEQKRWWEALEALTRIDHPWWKTQSRGLQAKVQKGIEGLSVQEREHDAHGQLPHTVPAAQLDAQVRQRISQGMDEWSAFQEACRSLGGQVVEAGPETACQSRSSKR</sequence>
<dbReference type="AlphaFoldDB" id="A0A2P7MYL6"/>
<keyword evidence="3" id="KW-1185">Reference proteome</keyword>
<name>A0A2P7MYL6_9CYAN</name>
<keyword evidence="1" id="KW-0472">Membrane</keyword>
<gene>
    <name evidence="2" type="ORF">C7K55_04945</name>
</gene>
<dbReference type="RefSeq" id="WP_106502313.1">
    <property type="nucleotide sequence ID" value="NZ_PXXO01000004.1"/>
</dbReference>
<keyword evidence="1" id="KW-0812">Transmembrane</keyword>
<dbReference type="PROSITE" id="PS51257">
    <property type="entry name" value="PROKAR_LIPOPROTEIN"/>
    <property type="match status" value="1"/>
</dbReference>
<evidence type="ECO:0000313" key="3">
    <source>
        <dbReference type="Proteomes" id="UP000243002"/>
    </source>
</evidence>
<dbReference type="OrthoDB" id="551054at2"/>
<protein>
    <submittedName>
        <fullName evidence="2">Uncharacterized protein</fullName>
    </submittedName>
</protein>
<comment type="caution">
    <text evidence="2">The sequence shown here is derived from an EMBL/GenBank/DDBJ whole genome shotgun (WGS) entry which is preliminary data.</text>
</comment>
<reference evidence="2 3" key="1">
    <citation type="journal article" date="2018" name="Environ. Microbiol.">
        <title>Ecological and genomic features of two widespread freshwater picocyanobacteria.</title>
        <authorList>
            <person name="Cabello-Yeves P.J."/>
            <person name="Picazo A."/>
            <person name="Camacho A."/>
            <person name="Callieri C."/>
            <person name="Rosselli R."/>
            <person name="Roda-Garcia J.J."/>
            <person name="Coutinho F.H."/>
            <person name="Rodriguez-Valera F."/>
        </authorList>
    </citation>
    <scope>NUCLEOTIDE SEQUENCE [LARGE SCALE GENOMIC DNA]</scope>
    <source>
        <strain evidence="2 3">Tous</strain>
    </source>
</reference>
<dbReference type="EMBL" id="PXXO01000004">
    <property type="protein sequence ID" value="PSJ06277.1"/>
    <property type="molecule type" value="Genomic_DNA"/>
</dbReference>
<proteinExistence type="predicted"/>
<evidence type="ECO:0000313" key="2">
    <source>
        <dbReference type="EMBL" id="PSJ06277.1"/>
    </source>
</evidence>
<evidence type="ECO:0000256" key="1">
    <source>
        <dbReference type="SAM" id="Phobius"/>
    </source>
</evidence>
<accession>A0A2P7MYL6</accession>
<feature type="transmembrane region" description="Helical" evidence="1">
    <location>
        <begin position="12"/>
        <end position="30"/>
    </location>
</feature>